<dbReference type="InterPro" id="IPR054586">
    <property type="entry name" value="MACPF_1_fungal"/>
</dbReference>
<dbReference type="Proteomes" id="UP000232722">
    <property type="component" value="Unassembled WGS sequence"/>
</dbReference>
<dbReference type="EMBL" id="LLXJ01003271">
    <property type="protein sequence ID" value="PKB97324.1"/>
    <property type="molecule type" value="Genomic_DNA"/>
</dbReference>
<accession>A0A2N0NRY3</accession>
<evidence type="ECO:0000259" key="1">
    <source>
        <dbReference type="Pfam" id="PF22693"/>
    </source>
</evidence>
<dbReference type="Pfam" id="PF24209">
    <property type="entry name" value="DUF7431"/>
    <property type="match status" value="1"/>
</dbReference>
<feature type="domain" description="DUF7431" evidence="2">
    <location>
        <begin position="373"/>
        <end position="641"/>
    </location>
</feature>
<dbReference type="Pfam" id="PF22693">
    <property type="entry name" value="MACPF_1"/>
    <property type="match status" value="1"/>
</dbReference>
<feature type="domain" description="MACPF-like" evidence="1">
    <location>
        <begin position="188"/>
        <end position="365"/>
    </location>
</feature>
<dbReference type="AlphaFoldDB" id="A0A2N0NRY3"/>
<evidence type="ECO:0000259" key="2">
    <source>
        <dbReference type="Pfam" id="PF24209"/>
    </source>
</evidence>
<evidence type="ECO:0000313" key="3">
    <source>
        <dbReference type="EMBL" id="PKB97324.1"/>
    </source>
</evidence>
<organism evidence="3 4">
    <name type="scientific">Rhizophagus irregularis</name>
    <dbReference type="NCBI Taxonomy" id="588596"/>
    <lineage>
        <taxon>Eukaryota</taxon>
        <taxon>Fungi</taxon>
        <taxon>Fungi incertae sedis</taxon>
        <taxon>Mucoromycota</taxon>
        <taxon>Glomeromycotina</taxon>
        <taxon>Glomeromycetes</taxon>
        <taxon>Glomerales</taxon>
        <taxon>Glomeraceae</taxon>
        <taxon>Rhizophagus</taxon>
    </lineage>
</organism>
<gene>
    <name evidence="3" type="ORF">RhiirA5_468479</name>
</gene>
<protein>
    <submittedName>
        <fullName evidence="3">Uncharacterized protein</fullName>
    </submittedName>
</protein>
<dbReference type="InterPro" id="IPR055854">
    <property type="entry name" value="DUF7431"/>
</dbReference>
<comment type="caution">
    <text evidence="3">The sequence shown here is derived from an EMBL/GenBank/DDBJ whole genome shotgun (WGS) entry which is preliminary data.</text>
</comment>
<name>A0A2N0NRY3_9GLOM</name>
<dbReference type="VEuPathDB" id="FungiDB:RhiirA1_534136"/>
<reference evidence="3 4" key="2">
    <citation type="submission" date="2017-09" db="EMBL/GenBank/DDBJ databases">
        <title>Extensive intraspecific genome diversity in a model arbuscular mycorrhizal fungus.</title>
        <authorList>
            <person name="Chen E.C."/>
            <person name="Morin E."/>
            <person name="Beaudet D."/>
            <person name="Noel J."/>
            <person name="Ndikumana S."/>
            <person name="Charron P."/>
            <person name="St-Onge C."/>
            <person name="Giorgi J."/>
            <person name="Grigoriev I.V."/>
            <person name="Roux C."/>
            <person name="Martin F.M."/>
            <person name="Corradi N."/>
        </authorList>
    </citation>
    <scope>NUCLEOTIDE SEQUENCE [LARGE SCALE GENOMIC DNA]</scope>
    <source>
        <strain evidence="3 4">A5</strain>
    </source>
</reference>
<proteinExistence type="predicted"/>
<dbReference type="VEuPathDB" id="FungiDB:RhiirFUN_005067"/>
<reference evidence="3 4" key="1">
    <citation type="submission" date="2016-04" db="EMBL/GenBank/DDBJ databases">
        <title>Genome analyses suggest a sexual origin of heterokaryosis in a supposedly ancient asexual fungus.</title>
        <authorList>
            <person name="Ropars J."/>
            <person name="Sedzielewska K."/>
            <person name="Noel J."/>
            <person name="Charron P."/>
            <person name="Farinelli L."/>
            <person name="Marton T."/>
            <person name="Kruger M."/>
            <person name="Pelin A."/>
            <person name="Brachmann A."/>
            <person name="Corradi N."/>
        </authorList>
    </citation>
    <scope>NUCLEOTIDE SEQUENCE [LARGE SCALE GENOMIC DNA]</scope>
    <source>
        <strain evidence="3 4">A5</strain>
    </source>
</reference>
<sequence>MDSNAIVTVKTIVDPSSYPPPSAKTVRLNLENNLSIIRQELKDKKFIDNTLLFSTKYREDNNNDNINYGFSEIKLEEEESYLLNEVIVTIDENNILYLKQCSEPDWKCLNKLRKLDYGCTMTSNGISKADKRAFEIEDCELFKIGAEGCRKGIVESKSNNDRIMKKNLIFSTDLNLESLGKLGISIGNMENKEVNSENIYSYHFTEYGKVSLKFGDHLKPTQEFIKEVKKAINSVDPAKKFKQITEQYGQFIPTTVILGGRVHYDERVTSTGCSTENSKEASIKANAGNMLEVNAAGTSGYSKAKSNHYKSNYTKLIGGEQSDLGNFDEKAWFKSLENYKNWDCIELQGLISIFQPIPDDLRKNIIESVGKRIHHLDFGEFNYCLEEPSKPKIFEFNLPTDISDIIQNKEADCNVFATVIDMEKSENDCFTCQVLRPPGGIPSLIVHCIQKKFKKRQCKLKIIWMVIGYYIDFNFIISDFNTQLKILKNENTSDGQTMINTAELLNFEYNPYISKIPPCIGIPVLTKLDSSNDSFIIGHHFLNAQKNKTSVCTFSYNLKDSIYDKLPDFTFCTLIISNYNISSAYDIISFDRSFSRKKKLYIKRSNLFISLYSTLETNCGPIFLKQNYEKIRTKSIKCGCKCKVKPLEISGNNIKCAFFDPNDRDAWVHYLGFLSLTMKTWF</sequence>
<evidence type="ECO:0000313" key="4">
    <source>
        <dbReference type="Proteomes" id="UP000232722"/>
    </source>
</evidence>
<dbReference type="VEuPathDB" id="FungiDB:FUN_009924"/>